<dbReference type="GO" id="GO:0004081">
    <property type="term" value="F:bis(5'-nucleosyl)-tetraphosphatase (asymmetrical) activity"/>
    <property type="evidence" value="ECO:0007669"/>
    <property type="project" value="TreeGrafter"/>
</dbReference>
<dbReference type="InterPro" id="IPR015797">
    <property type="entry name" value="NUDIX_hydrolase-like_dom_sf"/>
</dbReference>
<dbReference type="PROSITE" id="PS51462">
    <property type="entry name" value="NUDIX"/>
    <property type="match status" value="1"/>
</dbReference>
<dbReference type="STRING" id="1802517.A2892_04280"/>
<name>A0A1F8B874_9BACT</name>
<comment type="caution">
    <text evidence="3">The sequence shown here is derived from an EMBL/GenBank/DDBJ whole genome shotgun (WGS) entry which is preliminary data.</text>
</comment>
<evidence type="ECO:0000256" key="1">
    <source>
        <dbReference type="ARBA" id="ARBA00022801"/>
    </source>
</evidence>
<reference evidence="3 4" key="1">
    <citation type="journal article" date="2016" name="Nat. Commun.">
        <title>Thousands of microbial genomes shed light on interconnected biogeochemical processes in an aquifer system.</title>
        <authorList>
            <person name="Anantharaman K."/>
            <person name="Brown C.T."/>
            <person name="Hug L.A."/>
            <person name="Sharon I."/>
            <person name="Castelle C.J."/>
            <person name="Probst A.J."/>
            <person name="Thomas B.C."/>
            <person name="Singh A."/>
            <person name="Wilkins M.J."/>
            <person name="Karaoz U."/>
            <person name="Brodie E.L."/>
            <person name="Williams K.H."/>
            <person name="Hubbard S.S."/>
            <person name="Banfield J.F."/>
        </authorList>
    </citation>
    <scope>NUCLEOTIDE SEQUENCE [LARGE SCALE GENOMIC DNA]</scope>
</reference>
<keyword evidence="1" id="KW-0378">Hydrolase</keyword>
<accession>A0A1F8B874</accession>
<dbReference type="Gene3D" id="3.90.79.10">
    <property type="entry name" value="Nucleoside Triphosphate Pyrophosphohydrolase"/>
    <property type="match status" value="1"/>
</dbReference>
<dbReference type="InterPro" id="IPR051325">
    <property type="entry name" value="Nudix_hydrolase_domain"/>
</dbReference>
<dbReference type="InterPro" id="IPR000086">
    <property type="entry name" value="NUDIX_hydrolase_dom"/>
</dbReference>
<feature type="domain" description="Nudix hydrolase" evidence="2">
    <location>
        <begin position="3"/>
        <end position="134"/>
    </location>
</feature>
<gene>
    <name evidence="3" type="ORF">A2892_04280</name>
</gene>
<evidence type="ECO:0000313" key="4">
    <source>
        <dbReference type="Proteomes" id="UP000176404"/>
    </source>
</evidence>
<dbReference type="Proteomes" id="UP000176404">
    <property type="component" value="Unassembled WGS sequence"/>
</dbReference>
<dbReference type="Pfam" id="PF00293">
    <property type="entry name" value="NUDIX"/>
    <property type="match status" value="1"/>
</dbReference>
<sequence>MKMAISAGGIVIKVVEGKPHVLLIIFPDDNGLGFPKGHVKEEESYEDTALREVTEETGLKNLKVIKKLGVVTRPTVEDDGTKVEKDIHLYLMKANDYNHSEADENYDWFEIEEAINKMGFPQEAEFLKSIKSELIKV</sequence>
<dbReference type="EMBL" id="MGHD01000007">
    <property type="protein sequence ID" value="OGM60232.1"/>
    <property type="molecule type" value="Genomic_DNA"/>
</dbReference>
<dbReference type="GO" id="GO:0006167">
    <property type="term" value="P:AMP biosynthetic process"/>
    <property type="evidence" value="ECO:0007669"/>
    <property type="project" value="TreeGrafter"/>
</dbReference>
<dbReference type="InterPro" id="IPR020084">
    <property type="entry name" value="NUDIX_hydrolase_CS"/>
</dbReference>
<evidence type="ECO:0000259" key="2">
    <source>
        <dbReference type="PROSITE" id="PS51462"/>
    </source>
</evidence>
<protein>
    <recommendedName>
        <fullName evidence="2">Nudix hydrolase domain-containing protein</fullName>
    </recommendedName>
</protein>
<dbReference type="PANTHER" id="PTHR21340">
    <property type="entry name" value="DIADENOSINE 5,5-P1,P4-TETRAPHOSPHATE PYROPHOSPHOHYDROLASE MUTT"/>
    <property type="match status" value="1"/>
</dbReference>
<dbReference type="PANTHER" id="PTHR21340:SF0">
    <property type="entry name" value="BIS(5'-NUCLEOSYL)-TETRAPHOSPHATASE [ASYMMETRICAL]"/>
    <property type="match status" value="1"/>
</dbReference>
<dbReference type="SUPFAM" id="SSF55811">
    <property type="entry name" value="Nudix"/>
    <property type="match status" value="1"/>
</dbReference>
<evidence type="ECO:0000313" key="3">
    <source>
        <dbReference type="EMBL" id="OGM60232.1"/>
    </source>
</evidence>
<dbReference type="AlphaFoldDB" id="A0A1F8B874"/>
<proteinExistence type="predicted"/>
<dbReference type="GO" id="GO:0006754">
    <property type="term" value="P:ATP biosynthetic process"/>
    <property type="evidence" value="ECO:0007669"/>
    <property type="project" value="TreeGrafter"/>
</dbReference>
<dbReference type="PROSITE" id="PS00893">
    <property type="entry name" value="NUDIX_BOX"/>
    <property type="match status" value="1"/>
</dbReference>
<organism evidence="3 4">
    <name type="scientific">Candidatus Woesebacteria bacterium RIFCSPLOWO2_01_FULL_39_10b</name>
    <dbReference type="NCBI Taxonomy" id="1802517"/>
    <lineage>
        <taxon>Bacteria</taxon>
        <taxon>Candidatus Woeseibacteriota</taxon>
    </lineage>
</organism>